<dbReference type="AlphaFoldDB" id="A0A968GE36"/>
<dbReference type="InterPro" id="IPR025931">
    <property type="entry name" value="TaqI_C"/>
</dbReference>
<comment type="catalytic activity">
    <reaction evidence="7">
        <text>a 2'-deoxyadenosine in DNA + S-adenosyl-L-methionine = an N(6)-methyl-2'-deoxyadenosine in DNA + S-adenosyl-L-homocysteine + H(+)</text>
        <dbReference type="Rhea" id="RHEA:15197"/>
        <dbReference type="Rhea" id="RHEA-COMP:12418"/>
        <dbReference type="Rhea" id="RHEA-COMP:12419"/>
        <dbReference type="ChEBI" id="CHEBI:15378"/>
        <dbReference type="ChEBI" id="CHEBI:57856"/>
        <dbReference type="ChEBI" id="CHEBI:59789"/>
        <dbReference type="ChEBI" id="CHEBI:90615"/>
        <dbReference type="ChEBI" id="CHEBI:90616"/>
        <dbReference type="EC" id="2.1.1.72"/>
    </reaction>
</comment>
<feature type="domain" description="Type II methyltransferase M.TaqI-like" evidence="9">
    <location>
        <begin position="637"/>
        <end position="892"/>
    </location>
</feature>
<name>A0A968GE36_9SPIO</name>
<evidence type="ECO:0000256" key="5">
    <source>
        <dbReference type="ARBA" id="ARBA00022747"/>
    </source>
</evidence>
<keyword evidence="6" id="KW-0238">DNA-binding</keyword>
<proteinExistence type="predicted"/>
<dbReference type="Pfam" id="PF12950">
    <property type="entry name" value="TaqI_C"/>
    <property type="match status" value="1"/>
</dbReference>
<dbReference type="InterPro" id="IPR055573">
    <property type="entry name" value="DUF7149"/>
</dbReference>
<keyword evidence="2 13" id="KW-0489">Methyltransferase</keyword>
<evidence type="ECO:0000313" key="13">
    <source>
        <dbReference type="EMBL" id="NIZ46600.1"/>
    </source>
</evidence>
<protein>
    <recommendedName>
        <fullName evidence="1">site-specific DNA-methyltransferase (adenine-specific)</fullName>
        <ecNumber evidence="1">2.1.1.72</ecNumber>
    </recommendedName>
</protein>
<dbReference type="InterPro" id="IPR011639">
    <property type="entry name" value="MethylTrfase_TaqI-like_dom"/>
</dbReference>
<evidence type="ECO:0000256" key="3">
    <source>
        <dbReference type="ARBA" id="ARBA00022679"/>
    </source>
</evidence>
<evidence type="ECO:0000256" key="6">
    <source>
        <dbReference type="ARBA" id="ARBA00023125"/>
    </source>
</evidence>
<dbReference type="RefSeq" id="WP_167703054.1">
    <property type="nucleotide sequence ID" value="NZ_CP118168.1"/>
</dbReference>
<gene>
    <name evidence="13" type="ORF">HCT46_01490</name>
</gene>
<dbReference type="GO" id="GO:0003677">
    <property type="term" value="F:DNA binding"/>
    <property type="evidence" value="ECO:0007669"/>
    <property type="project" value="UniProtKB-KW"/>
</dbReference>
<dbReference type="PANTHER" id="PTHR33841">
    <property type="entry name" value="DNA METHYLTRANSFERASE YEEA-RELATED"/>
    <property type="match status" value="1"/>
</dbReference>
<dbReference type="InterPro" id="IPR050953">
    <property type="entry name" value="N4_N6_ade-DNA_methylase"/>
</dbReference>
<evidence type="ECO:0000256" key="4">
    <source>
        <dbReference type="ARBA" id="ARBA00022691"/>
    </source>
</evidence>
<feature type="domain" description="DUF7814" evidence="12">
    <location>
        <begin position="252"/>
        <end position="467"/>
    </location>
</feature>
<dbReference type="EMBL" id="JAATLK010000001">
    <property type="protein sequence ID" value="NIZ46600.1"/>
    <property type="molecule type" value="Genomic_DNA"/>
</dbReference>
<evidence type="ECO:0000259" key="10">
    <source>
        <dbReference type="Pfam" id="PF12950"/>
    </source>
</evidence>
<accession>A0A968GE36</accession>
<dbReference type="Pfam" id="PF25120">
    <property type="entry name" value="DUF7814"/>
    <property type="match status" value="1"/>
</dbReference>
<dbReference type="PROSITE" id="PS00092">
    <property type="entry name" value="N6_MTASE"/>
    <property type="match status" value="1"/>
</dbReference>
<dbReference type="PRINTS" id="PR00507">
    <property type="entry name" value="N12N6MTFRASE"/>
</dbReference>
<feature type="domain" description="TaqI-like C-terminal specificity" evidence="10">
    <location>
        <begin position="1013"/>
        <end position="1159"/>
    </location>
</feature>
<sequence>MLDIESLELFLGTNRVISTVEDSELQLFKKRFKQFVTNIDSVRVNNGKESAIEEAIRGLMSGVFSRSDSKLDLTKQDNYDIVVRKSDGEIATLVECKKVSASAMSTFEKFNSKALQQLIYYYLKIVVKNAKTKPTFEPNLTMKNLMISDGYTWFVWENQNFYDLIKEKFTYNESRTTLAKVYSQITRSEETYPIIKKYIDQVGEDKFRQKCAYLDLSKLTSVEDLSEKELRLLYHFFSASVWLGQSSYLDPNSLNKEFYHELLHVMGLQEVDMKGGNDGDGMKVIVPNPNAEYSLYDQVRRNWEDSVPASTTMHEGILENIIPWVNRVLFLKLLEAHIITARDKDELSNEEKRSSPFAFMTHGEAIKEWSDLQTLFFKVLAIEHDKREEIPSYFRHVPYLNSSLFTYNASVEQVKISELATGKKMRIHHKSVLTGMEEEELPLIEYLLKFLSAYDFSTDGKSTIRGIEANMINASVLGKVFEKLNGYKDGSFYTPSFITTYICKESIQQALIGRVNEALQLEQPFHYYHELKDAFDDWHDRRSKNVEVVQDIIRSLTVLDPAVGSGHFLVSALNELMQVRYDFAMLQKMGATLEIVNDELLIRDPQSCDVLRYSVYRAKTQTFQQELFHAKQEIIENNLFGVDINSKSVEICRLRLWIELLKNSYYQLDEKRPTDTLEMLKTTYDYVGMATLPNIDINIKTGNSLIYQIPLNDKSDDLMRNTLLEHLKEYNQAVQAYKHVRHRAERKELEATIKELSEHTIPSDLIFKGQESELGTEWRYLFPESLDKASGAFIGFDVVVGNPPYIQLQSMQESIKKRYELMQYQTFTKAGDIYMLFYELGIQLLRGKSWGQMGMVTSNKWLMANYGEKLRTYLMEKVKINTLIDFNGYKAFENATVDVNILITSENQRIDPVYYSFPSRWKPEGGEILNLYDELAKQMPMQLLAKADRFILKQKAELDILQKVQTLGKPLGEWDVTINFGIKTGLNEAFYLRTEQKDALISQDAKSAEIIVPMLRGREIMPYHQSVENKEWLIATFPARQINIDDYPAVKQHLMQWYDQLQQTGARGSRKKTPNKWFETQDSIAFWEDFAKPKIVYTNISKYMTLIYDDVGIYSNDMSFIITSNCQQMLKYLTGLFNSHLYFYLWSFYLPTLGGVGYKASKVFMVQVPILVPTPEQEAHVVALVDAIIQAKQTGKPSIALEQELDDYIFTLYGLTDEEIAIIKSVPKPIKEVGITR</sequence>
<organism evidence="13 14">
    <name type="scientific">Entomospira nematocerorum</name>
    <dbReference type="NCBI Taxonomy" id="2719987"/>
    <lineage>
        <taxon>Bacteria</taxon>
        <taxon>Pseudomonadati</taxon>
        <taxon>Spirochaetota</taxon>
        <taxon>Spirochaetia</taxon>
        <taxon>Spirochaetales</taxon>
        <taxon>Spirochaetaceae</taxon>
        <taxon>Entomospira</taxon>
    </lineage>
</organism>
<dbReference type="Gene3D" id="3.40.50.150">
    <property type="entry name" value="Vaccinia Virus protein VP39"/>
    <property type="match status" value="1"/>
</dbReference>
<keyword evidence="8" id="KW-0175">Coiled coil</keyword>
<evidence type="ECO:0000259" key="11">
    <source>
        <dbReference type="Pfam" id="PF23653"/>
    </source>
</evidence>
<dbReference type="Pfam" id="PF07669">
    <property type="entry name" value="Eco57I"/>
    <property type="match status" value="1"/>
</dbReference>
<dbReference type="Proteomes" id="UP000752013">
    <property type="component" value="Unassembled WGS sequence"/>
</dbReference>
<evidence type="ECO:0000256" key="2">
    <source>
        <dbReference type="ARBA" id="ARBA00022603"/>
    </source>
</evidence>
<dbReference type="EC" id="2.1.1.72" evidence="1"/>
<feature type="coiled-coil region" evidence="8">
    <location>
        <begin position="727"/>
        <end position="759"/>
    </location>
</feature>
<dbReference type="Pfam" id="PF23653">
    <property type="entry name" value="DUF7149"/>
    <property type="match status" value="1"/>
</dbReference>
<evidence type="ECO:0000259" key="9">
    <source>
        <dbReference type="Pfam" id="PF07669"/>
    </source>
</evidence>
<keyword evidence="3" id="KW-0808">Transferase</keyword>
<comment type="caution">
    <text evidence="13">The sequence shown here is derived from an EMBL/GenBank/DDBJ whole genome shotgun (WGS) entry which is preliminary data.</text>
</comment>
<reference evidence="13" key="1">
    <citation type="submission" date="2020-03" db="EMBL/GenBank/DDBJ databases">
        <title>Spirochaetal bacteria isolated from arthropods constitute a novel genus Entomospira genus novum within the order Spirochaetales.</title>
        <authorList>
            <person name="Grana-Miraglia L."/>
            <person name="Sikutova S."/>
            <person name="Fingerle V."/>
            <person name="Sing A."/>
            <person name="Castillo-Ramirez S."/>
            <person name="Margos G."/>
            <person name="Rudolf I."/>
        </authorList>
    </citation>
    <scope>NUCLEOTIDE SEQUENCE</scope>
    <source>
        <strain evidence="13">BR208</strain>
    </source>
</reference>
<evidence type="ECO:0000256" key="7">
    <source>
        <dbReference type="ARBA" id="ARBA00047942"/>
    </source>
</evidence>
<dbReference type="GO" id="GO:0009307">
    <property type="term" value="P:DNA restriction-modification system"/>
    <property type="evidence" value="ECO:0007669"/>
    <property type="project" value="UniProtKB-KW"/>
</dbReference>
<dbReference type="InterPro" id="IPR056716">
    <property type="entry name" value="DUF7814"/>
</dbReference>
<dbReference type="GO" id="GO:0009007">
    <property type="term" value="F:site-specific DNA-methyltransferase (adenine-specific) activity"/>
    <property type="evidence" value="ECO:0007669"/>
    <property type="project" value="UniProtKB-EC"/>
</dbReference>
<dbReference type="GO" id="GO:0032259">
    <property type="term" value="P:methylation"/>
    <property type="evidence" value="ECO:0007669"/>
    <property type="project" value="UniProtKB-KW"/>
</dbReference>
<dbReference type="InterPro" id="IPR029063">
    <property type="entry name" value="SAM-dependent_MTases_sf"/>
</dbReference>
<evidence type="ECO:0000313" key="14">
    <source>
        <dbReference type="Proteomes" id="UP000752013"/>
    </source>
</evidence>
<dbReference type="InterPro" id="IPR002052">
    <property type="entry name" value="DNA_methylase_N6_adenine_CS"/>
</dbReference>
<evidence type="ECO:0000256" key="1">
    <source>
        <dbReference type="ARBA" id="ARBA00011900"/>
    </source>
</evidence>
<dbReference type="PANTHER" id="PTHR33841:SF1">
    <property type="entry name" value="DNA METHYLTRANSFERASE A"/>
    <property type="match status" value="1"/>
</dbReference>
<keyword evidence="5" id="KW-0680">Restriction system</keyword>
<feature type="domain" description="DUF7149" evidence="11">
    <location>
        <begin position="18"/>
        <end position="248"/>
    </location>
</feature>
<keyword evidence="4" id="KW-0949">S-adenosyl-L-methionine</keyword>
<evidence type="ECO:0000259" key="12">
    <source>
        <dbReference type="Pfam" id="PF25120"/>
    </source>
</evidence>
<dbReference type="SUPFAM" id="SSF53335">
    <property type="entry name" value="S-adenosyl-L-methionine-dependent methyltransferases"/>
    <property type="match status" value="1"/>
</dbReference>
<evidence type="ECO:0000256" key="8">
    <source>
        <dbReference type="SAM" id="Coils"/>
    </source>
</evidence>
<keyword evidence="14" id="KW-1185">Reference proteome</keyword>